<dbReference type="Proteomes" id="UP001150581">
    <property type="component" value="Unassembled WGS sequence"/>
</dbReference>
<name>A0ACC1I878_9FUNG</name>
<sequence length="486" mass="53590">MIINRCFGVAKMLLTYFATAHIFSECAQASTYKDDRVVLGYFPVQRIVNDIPWDSITHANIAFAFANEAGELSFEGNVVNSTLTSEENARAMIAEGRANQVKMLVAVGGQGNFSEYLAAALNTASSRAAFVANTINFITEYSLDGIDIDWEYPKNIDEAQSLLDTLQATRAALDQSFGAGNKLLTITLYNHPYLGPDVPTVNYEPYAQAVDYGFVMAYDYFGSWTDYTAPNAPFVDVPFYQGSFRNTTDAWLQAGWPANKLVAGLAFYGHSSTVSTDMAANTANQYVAILNHTTVDGPVSGIEGTWTWRDLRDKANGALSSPNKARSGWVRTWDSYTMTPWLFRKSDNLYIGYDDKDSLGIKMDYMLRKQLAGVMIWEIGYDYENELISYVRDFIVRADNGASLGNCAPDDSQLDAIFDASRNPNFFNRRSLETRADVAGTPNPSKPICQFEKLKNEPNSGHALQFGVGLPNAMLAAMAAVVALLV</sequence>
<proteinExistence type="predicted"/>
<comment type="caution">
    <text evidence="1">The sequence shown here is derived from an EMBL/GenBank/DDBJ whole genome shotgun (WGS) entry which is preliminary data.</text>
</comment>
<reference evidence="1" key="1">
    <citation type="submission" date="2022-07" db="EMBL/GenBank/DDBJ databases">
        <title>Phylogenomic reconstructions and comparative analyses of Kickxellomycotina fungi.</title>
        <authorList>
            <person name="Reynolds N.K."/>
            <person name="Stajich J.E."/>
            <person name="Barry K."/>
            <person name="Grigoriev I.V."/>
            <person name="Crous P."/>
            <person name="Smith M.E."/>
        </authorList>
    </citation>
    <scope>NUCLEOTIDE SEQUENCE</scope>
    <source>
        <strain evidence="1">Benny 63K</strain>
    </source>
</reference>
<protein>
    <submittedName>
        <fullName evidence="1">Uncharacterized protein</fullName>
    </submittedName>
</protein>
<evidence type="ECO:0000313" key="2">
    <source>
        <dbReference type="Proteomes" id="UP001150581"/>
    </source>
</evidence>
<dbReference type="EMBL" id="JANBPG010001747">
    <property type="protein sequence ID" value="KAJ1888472.1"/>
    <property type="molecule type" value="Genomic_DNA"/>
</dbReference>
<accession>A0ACC1I878</accession>
<evidence type="ECO:0000313" key="1">
    <source>
        <dbReference type="EMBL" id="KAJ1888472.1"/>
    </source>
</evidence>
<organism evidence="1 2">
    <name type="scientific">Kickxella alabastrina</name>
    <dbReference type="NCBI Taxonomy" id="61397"/>
    <lineage>
        <taxon>Eukaryota</taxon>
        <taxon>Fungi</taxon>
        <taxon>Fungi incertae sedis</taxon>
        <taxon>Zoopagomycota</taxon>
        <taxon>Kickxellomycotina</taxon>
        <taxon>Kickxellomycetes</taxon>
        <taxon>Kickxellales</taxon>
        <taxon>Kickxellaceae</taxon>
        <taxon>Kickxella</taxon>
    </lineage>
</organism>
<keyword evidence="2" id="KW-1185">Reference proteome</keyword>
<gene>
    <name evidence="1" type="ORF">LPJ66_008559</name>
</gene>